<proteinExistence type="predicted"/>
<dbReference type="Proteomes" id="UP000248918">
    <property type="component" value="Unassembled WGS sequence"/>
</dbReference>
<accession>A0A329CEQ3</accession>
<name>A0A329CEQ3_9BURK</name>
<dbReference type="InterPro" id="IPR010732">
    <property type="entry name" value="T6SS_TssG-like"/>
</dbReference>
<reference evidence="2 3" key="1">
    <citation type="submission" date="2018-06" db="EMBL/GenBank/DDBJ databases">
        <title>Genomic Encyclopedia of Type Strains, Phase III (KMG-III): the genomes of soil and plant-associated and newly described type strains.</title>
        <authorList>
            <person name="Whitman W."/>
        </authorList>
    </citation>
    <scope>NUCLEOTIDE SEQUENCE [LARGE SCALE GENOMIC DNA]</scope>
    <source>
        <strain evidence="2 3">LMG 23644</strain>
    </source>
</reference>
<dbReference type="EMBL" id="QLTK01000007">
    <property type="protein sequence ID" value="RAS33273.1"/>
    <property type="molecule type" value="Genomic_DNA"/>
</dbReference>
<dbReference type="PANTHER" id="PTHR35564">
    <property type="match status" value="1"/>
</dbReference>
<gene>
    <name evidence="2" type="ORF">BX591_107190</name>
</gene>
<dbReference type="RefSeq" id="WP_111932129.1">
    <property type="nucleotide sequence ID" value="NZ_CADFFP010000008.1"/>
</dbReference>
<dbReference type="Pfam" id="PF06996">
    <property type="entry name" value="T6SS_TssG"/>
    <property type="match status" value="1"/>
</dbReference>
<dbReference type="PANTHER" id="PTHR35564:SF4">
    <property type="entry name" value="CYTOPLASMIC PROTEIN"/>
    <property type="match status" value="1"/>
</dbReference>
<evidence type="ECO:0000313" key="2">
    <source>
        <dbReference type="EMBL" id="RAS33273.1"/>
    </source>
</evidence>
<evidence type="ECO:0000256" key="1">
    <source>
        <dbReference type="SAM" id="MobiDB-lite"/>
    </source>
</evidence>
<sequence length="486" mass="52025">MASARRPPAGSVEEQLFDRPERIDVFQLVRLLRVRDSSRPSVRKRLKVLLTWRLMSGEADTRSFAGFARRLRFTADLSPAFPGVEVTGCRRLDAVDLLDTPGGRAALRHVPDAAVHALLNEPVNAAVNAPSTATLGAALTTALTSVENGEVVEIRTPNYSVASELGPLPEPFLEWVRDRLRDDDQTFAAFLDVFNHRINVLRHQLKATQDVALDYALPQDTLQADFLASIAGMASLDAEAQIVLPRRAWLGMTATLADPRRSATAALTALRQYLGMPDTQLEQLVGDWRPLSSAQWSGLGKQGTLGGDAVLGTQVWNQMAGVRLSVPAVDYERLCNLLPPPWQPQDPPEPHDPFNQAGATHPHHHQSAAEAAADNDAPLDGYAGLAAMVRLLFDRRVDCTVELSIAASSLPASLLSATPGSGVTAPAVPLSTAGLPAGVRYRGLRLGQTAWLAVRSEASGGAGSDASPDLRSVSYAIAGDPQGPLQ</sequence>
<organism evidence="2 3">
    <name type="scientific">Paraburkholderia bryophila</name>
    <dbReference type="NCBI Taxonomy" id="420952"/>
    <lineage>
        <taxon>Bacteria</taxon>
        <taxon>Pseudomonadati</taxon>
        <taxon>Pseudomonadota</taxon>
        <taxon>Betaproteobacteria</taxon>
        <taxon>Burkholderiales</taxon>
        <taxon>Burkholderiaceae</taxon>
        <taxon>Paraburkholderia</taxon>
    </lineage>
</organism>
<protein>
    <submittedName>
        <fullName evidence="2">Type VI secretion system protein ImpH</fullName>
    </submittedName>
</protein>
<evidence type="ECO:0000313" key="3">
    <source>
        <dbReference type="Proteomes" id="UP000248918"/>
    </source>
</evidence>
<dbReference type="OrthoDB" id="1523296at2"/>
<dbReference type="AlphaFoldDB" id="A0A329CEQ3"/>
<feature type="region of interest" description="Disordered" evidence="1">
    <location>
        <begin position="340"/>
        <end position="372"/>
    </location>
</feature>
<comment type="caution">
    <text evidence="2">The sequence shown here is derived from an EMBL/GenBank/DDBJ whole genome shotgun (WGS) entry which is preliminary data.</text>
</comment>